<evidence type="ECO:0000256" key="2">
    <source>
        <dbReference type="ARBA" id="ARBA00001947"/>
    </source>
</evidence>
<name>A0A3G9J3T1_9FIRM</name>
<dbReference type="RefSeq" id="WP_125118366.1">
    <property type="nucleotide sequence ID" value="NZ_AP019309.1"/>
</dbReference>
<evidence type="ECO:0000256" key="8">
    <source>
        <dbReference type="ARBA" id="ARBA00022603"/>
    </source>
</evidence>
<evidence type="ECO:0000256" key="3">
    <source>
        <dbReference type="ARBA" id="ARBA00001956"/>
    </source>
</evidence>
<dbReference type="InterPro" id="IPR011005">
    <property type="entry name" value="Dihydropteroate_synth-like_sf"/>
</dbReference>
<keyword evidence="11 19" id="KW-0808">Transferase</keyword>
<dbReference type="PROSITE" id="PS51337">
    <property type="entry name" value="B12_BINDING_NTER"/>
    <property type="match status" value="1"/>
</dbReference>
<evidence type="ECO:0000256" key="12">
    <source>
        <dbReference type="ARBA" id="ARBA00022691"/>
    </source>
</evidence>
<dbReference type="PANTHER" id="PTHR45833">
    <property type="entry name" value="METHIONINE SYNTHASE"/>
    <property type="match status" value="1"/>
</dbReference>
<evidence type="ECO:0000256" key="4">
    <source>
        <dbReference type="ARBA" id="ARBA00005178"/>
    </source>
</evidence>
<evidence type="ECO:0000256" key="16">
    <source>
        <dbReference type="ARBA" id="ARBA00023285"/>
    </source>
</evidence>
<evidence type="ECO:0000313" key="24">
    <source>
        <dbReference type="EMBL" id="BBH25416.1"/>
    </source>
</evidence>
<feature type="domain" description="B12-binding" evidence="22">
    <location>
        <begin position="669"/>
        <end position="792"/>
    </location>
</feature>
<dbReference type="InterPro" id="IPR036594">
    <property type="entry name" value="Meth_synthase_dom"/>
</dbReference>
<feature type="domain" description="Hcy-binding" evidence="20">
    <location>
        <begin position="1"/>
        <end position="286"/>
    </location>
</feature>
<evidence type="ECO:0000259" key="23">
    <source>
        <dbReference type="PROSITE" id="PS51337"/>
    </source>
</evidence>
<evidence type="ECO:0000256" key="7">
    <source>
        <dbReference type="ARBA" id="ARBA00013998"/>
    </source>
</evidence>
<accession>A0A3G9J3T1</accession>
<dbReference type="SUPFAM" id="SSF82282">
    <property type="entry name" value="Homocysteine S-methyltransferase"/>
    <property type="match status" value="1"/>
</dbReference>
<dbReference type="NCBIfam" id="NF005719">
    <property type="entry name" value="PRK07535.1"/>
    <property type="match status" value="1"/>
</dbReference>
<dbReference type="InterPro" id="IPR036589">
    <property type="entry name" value="HCY_dom_sf"/>
</dbReference>
<feature type="domain" description="Pterin-binding" evidence="21">
    <location>
        <begin position="315"/>
        <end position="559"/>
    </location>
</feature>
<keyword evidence="12" id="KW-0949">S-adenosyl-L-methionine</keyword>
<dbReference type="InterPro" id="IPR003726">
    <property type="entry name" value="HCY_dom"/>
</dbReference>
<evidence type="ECO:0000256" key="1">
    <source>
        <dbReference type="ARBA" id="ARBA00001700"/>
    </source>
</evidence>
<keyword evidence="16" id="KW-0170">Cobalt</keyword>
<dbReference type="InterPro" id="IPR036724">
    <property type="entry name" value="Cobalamin-bd_sf"/>
</dbReference>
<dbReference type="SMART" id="SM01018">
    <property type="entry name" value="B12-binding_2"/>
    <property type="match status" value="1"/>
</dbReference>
<evidence type="ECO:0000256" key="19">
    <source>
        <dbReference type="PROSITE-ProRule" id="PRU00333"/>
    </source>
</evidence>
<dbReference type="GO" id="GO:0032259">
    <property type="term" value="P:methylation"/>
    <property type="evidence" value="ECO:0007669"/>
    <property type="project" value="UniProtKB-KW"/>
</dbReference>
<dbReference type="AlphaFoldDB" id="A0A3G9J3T1"/>
<dbReference type="GO" id="GO:0031419">
    <property type="term" value="F:cobalamin binding"/>
    <property type="evidence" value="ECO:0007669"/>
    <property type="project" value="UniProtKB-KW"/>
</dbReference>
<feature type="binding site" evidence="19">
    <location>
        <position position="271"/>
    </location>
    <ligand>
        <name>Zn(2+)</name>
        <dbReference type="ChEBI" id="CHEBI:29105"/>
    </ligand>
</feature>
<evidence type="ECO:0000259" key="20">
    <source>
        <dbReference type="PROSITE" id="PS50970"/>
    </source>
</evidence>
<gene>
    <name evidence="24" type="primary">metH</name>
    <name evidence="24" type="ORF">SG0102_03500</name>
</gene>
<dbReference type="PROSITE" id="PS50970">
    <property type="entry name" value="HCY"/>
    <property type="match status" value="1"/>
</dbReference>
<comment type="similarity">
    <text evidence="5">Belongs to the vitamin-B12 dependent methionine synthase family.</text>
</comment>
<evidence type="ECO:0000256" key="17">
    <source>
        <dbReference type="ARBA" id="ARBA00025552"/>
    </source>
</evidence>
<comment type="catalytic activity">
    <reaction evidence="1">
        <text>(6S)-5-methyl-5,6,7,8-tetrahydrofolate + L-homocysteine = (6S)-5,6,7,8-tetrahydrofolate + L-methionine</text>
        <dbReference type="Rhea" id="RHEA:11172"/>
        <dbReference type="ChEBI" id="CHEBI:18608"/>
        <dbReference type="ChEBI" id="CHEBI:57453"/>
        <dbReference type="ChEBI" id="CHEBI:57844"/>
        <dbReference type="ChEBI" id="CHEBI:58199"/>
        <dbReference type="EC" id="2.1.1.13"/>
    </reaction>
</comment>
<comment type="function">
    <text evidence="17">Catalyzes the transfer of a methyl group from methyl-cobalamin to homocysteine, yielding enzyme-bound cob(I)alamin and methionine. Subsequently, remethylates the cofactor using methyltetrahydrofolate.</text>
</comment>
<proteinExistence type="inferred from homology"/>
<feature type="binding site" evidence="19">
    <location>
        <position position="272"/>
    </location>
    <ligand>
        <name>Zn(2+)</name>
        <dbReference type="ChEBI" id="CHEBI:29105"/>
    </ligand>
</feature>
<evidence type="ECO:0000313" key="25">
    <source>
        <dbReference type="Proteomes" id="UP000268059"/>
    </source>
</evidence>
<dbReference type="GO" id="GO:0046872">
    <property type="term" value="F:metal ion binding"/>
    <property type="evidence" value="ECO:0007669"/>
    <property type="project" value="UniProtKB-KW"/>
</dbReference>
<dbReference type="InParanoid" id="A0A3G9J3T1"/>
<dbReference type="PANTHER" id="PTHR45833:SF1">
    <property type="entry name" value="METHIONINE SYNTHASE"/>
    <property type="match status" value="1"/>
</dbReference>
<organism evidence="24 25">
    <name type="scientific">Intestinibaculum porci</name>
    <dbReference type="NCBI Taxonomy" id="2487118"/>
    <lineage>
        <taxon>Bacteria</taxon>
        <taxon>Bacillati</taxon>
        <taxon>Bacillota</taxon>
        <taxon>Erysipelotrichia</taxon>
        <taxon>Erysipelotrichales</taxon>
        <taxon>Erysipelotrichaceae</taxon>
        <taxon>Intestinibaculum</taxon>
    </lineage>
</organism>
<evidence type="ECO:0000256" key="5">
    <source>
        <dbReference type="ARBA" id="ARBA00010398"/>
    </source>
</evidence>
<dbReference type="InterPro" id="IPR017215">
    <property type="entry name" value="MetH_bac"/>
</dbReference>
<dbReference type="Pfam" id="PF02310">
    <property type="entry name" value="B12-binding"/>
    <property type="match status" value="1"/>
</dbReference>
<feature type="domain" description="B12-binding N-terminal" evidence="23">
    <location>
        <begin position="576"/>
        <end position="669"/>
    </location>
</feature>
<reference evidence="24 25" key="1">
    <citation type="submission" date="2018-11" db="EMBL/GenBank/DDBJ databases">
        <title>Novel Erysipelotrichaceae bacterium isolated from small intestine of a swine.</title>
        <authorList>
            <person name="Kim J.S."/>
            <person name="Choe H."/>
            <person name="Lee Y.R."/>
            <person name="Kim K.M."/>
            <person name="Park D.S."/>
        </authorList>
    </citation>
    <scope>NUCLEOTIDE SEQUENCE [LARGE SCALE GENOMIC DNA]</scope>
    <source>
        <strain evidence="24 25">SG0102</strain>
    </source>
</reference>
<evidence type="ECO:0000256" key="6">
    <source>
        <dbReference type="ARBA" id="ARBA00012032"/>
    </source>
</evidence>
<dbReference type="InterPro" id="IPR006158">
    <property type="entry name" value="Cobalamin-bd"/>
</dbReference>
<dbReference type="SUPFAM" id="SSF52242">
    <property type="entry name" value="Cobalamin (vitamin B12)-binding domain"/>
    <property type="match status" value="1"/>
</dbReference>
<evidence type="ECO:0000256" key="13">
    <source>
        <dbReference type="ARBA" id="ARBA00022723"/>
    </source>
</evidence>
<dbReference type="Proteomes" id="UP000268059">
    <property type="component" value="Chromosome"/>
</dbReference>
<evidence type="ECO:0000256" key="11">
    <source>
        <dbReference type="ARBA" id="ARBA00022679"/>
    </source>
</evidence>
<sequence length="792" mass="86205">MTFLERLGKEWLFWDGGTGTILQSWGLKAGELPERWNIEHPEKIVELNRMYFEAGSDIVNTNTFGANSLKLPGEVEAVVTAAVENAKKARLLAGRDNDGYIALDMGPTGKLLEPLGDLPFEKAIDLYKEVVRAGVKAGVDLILIETMTDSYEMKAAVLAAKEESDLPVCVTMTFDEKGKLLTGGTPEAMAAMLEGLRVDAIGVNCGLGPNQLKPFVERLCDASSLPIIVNPNAGLPKNKDGVDYYDMGPEEFTDYMADIARTCDVAVLGGCCGTTPDYIRLEKEKCLAIPFRKPTVKHHSRVTSFSQVVEIGKKPVIIGERINPTGKKKFKAALKEHDINYILSQGLEQEDAGAHILDVNVGLPGIDEPAMLVEVMTKLQSVLALPLQIDTGDVVAMEKALRAYNGKPMLNSVNGKQETMDAVFPLVAKYGAVVVALALDERGIPQTSDERIEIAQKIYKEAAKYGISKDDIVIDGLAMTVSSDPTSALTTLETIRRIRDELRGHSILGVSNISFGLPNRKVLNANFFTMAMQNSLSCAIVNPNLSAMMDSYRAYIALCNLDTNFNEYITAYADVKAASVKKESQAMSLYESIKRGMDQNAAAATREGLKTKDGLTLINEELIPALDEVGKGFEKGTLFLPQLLMSAEAAKAAFAVVKESMQGQAREVKGRIILATVKGDVHDIGKNIVKVMLENYGFEVLDLGKDVPPEKIVQVALDENIRLVGLSALMTTTVVSMEETIKQLRAKKPDTLVCVGGAVMTQDYADEIGADAYCNDAMETVHYANKVFHVEE</sequence>
<dbReference type="GO" id="GO:0005829">
    <property type="term" value="C:cytosol"/>
    <property type="evidence" value="ECO:0007669"/>
    <property type="project" value="TreeGrafter"/>
</dbReference>
<dbReference type="SUPFAM" id="SSF51717">
    <property type="entry name" value="Dihydropteroate synthetase-like"/>
    <property type="match status" value="1"/>
</dbReference>
<dbReference type="Gene3D" id="3.40.50.280">
    <property type="entry name" value="Cobalamin-binding domain"/>
    <property type="match status" value="1"/>
</dbReference>
<protein>
    <recommendedName>
        <fullName evidence="7">Methionine synthase</fullName>
        <ecNumber evidence="6">2.1.1.13</ecNumber>
    </recommendedName>
    <alternativeName>
        <fullName evidence="18">5-methyltetrahydrofolate--homocysteine methyltransferase</fullName>
    </alternativeName>
</protein>
<dbReference type="PIRSF" id="PIRSF037472">
    <property type="entry name" value="DHPS_mtfrase"/>
    <property type="match status" value="1"/>
</dbReference>
<dbReference type="GO" id="GO:0050667">
    <property type="term" value="P:homocysteine metabolic process"/>
    <property type="evidence" value="ECO:0007669"/>
    <property type="project" value="TreeGrafter"/>
</dbReference>
<dbReference type="PROSITE" id="PS51332">
    <property type="entry name" value="B12_BINDING"/>
    <property type="match status" value="1"/>
</dbReference>
<dbReference type="Gene3D" id="1.10.1240.10">
    <property type="entry name" value="Methionine synthase domain"/>
    <property type="match status" value="1"/>
</dbReference>
<comment type="cofactor">
    <cofactor evidence="2 19">
        <name>Zn(2+)</name>
        <dbReference type="ChEBI" id="CHEBI:29105"/>
    </cofactor>
</comment>
<evidence type="ECO:0000256" key="18">
    <source>
        <dbReference type="ARBA" id="ARBA00031040"/>
    </source>
</evidence>
<keyword evidence="15" id="KW-0486">Methionine biosynthesis</keyword>
<dbReference type="PROSITE" id="PS50972">
    <property type="entry name" value="PTERIN_BINDING"/>
    <property type="match status" value="1"/>
</dbReference>
<keyword evidence="13 19" id="KW-0479">Metal-binding</keyword>
<dbReference type="GO" id="GO:0046653">
    <property type="term" value="P:tetrahydrofolate metabolic process"/>
    <property type="evidence" value="ECO:0007669"/>
    <property type="project" value="TreeGrafter"/>
</dbReference>
<keyword evidence="14 19" id="KW-0862">Zinc</keyword>
<comment type="cofactor">
    <cofactor evidence="3">
        <name>methylcob(III)alamin</name>
        <dbReference type="ChEBI" id="CHEBI:28115"/>
    </cofactor>
</comment>
<dbReference type="KEGG" id="ebm:SG0102_03500"/>
<dbReference type="InterPro" id="IPR003759">
    <property type="entry name" value="Cbl-bd_cap"/>
</dbReference>
<dbReference type="UniPathway" id="UPA00051">
    <property type="reaction ID" value="UER00081"/>
</dbReference>
<dbReference type="InterPro" id="IPR000489">
    <property type="entry name" value="Pterin-binding_dom"/>
</dbReference>
<keyword evidence="10" id="KW-0846">Cobalamin</keyword>
<dbReference type="SUPFAM" id="SSF47644">
    <property type="entry name" value="Methionine synthase domain"/>
    <property type="match status" value="1"/>
</dbReference>
<keyword evidence="9" id="KW-0028">Amino-acid biosynthesis</keyword>
<dbReference type="Pfam" id="PF02607">
    <property type="entry name" value="B12-binding_2"/>
    <property type="match status" value="1"/>
</dbReference>
<evidence type="ECO:0000256" key="15">
    <source>
        <dbReference type="ARBA" id="ARBA00023167"/>
    </source>
</evidence>
<dbReference type="GO" id="GO:0008705">
    <property type="term" value="F:methionine synthase activity"/>
    <property type="evidence" value="ECO:0007669"/>
    <property type="project" value="UniProtKB-EC"/>
</dbReference>
<dbReference type="Gene3D" id="3.20.20.20">
    <property type="entry name" value="Dihydropteroate synthase-like"/>
    <property type="match status" value="1"/>
</dbReference>
<dbReference type="Pfam" id="PF00809">
    <property type="entry name" value="Pterin_bind"/>
    <property type="match status" value="1"/>
</dbReference>
<dbReference type="Pfam" id="PF02574">
    <property type="entry name" value="S-methyl_trans"/>
    <property type="match status" value="1"/>
</dbReference>
<dbReference type="OrthoDB" id="9803687at2"/>
<dbReference type="EMBL" id="AP019309">
    <property type="protein sequence ID" value="BBH25416.1"/>
    <property type="molecule type" value="Genomic_DNA"/>
</dbReference>
<evidence type="ECO:0000256" key="14">
    <source>
        <dbReference type="ARBA" id="ARBA00022833"/>
    </source>
</evidence>
<comment type="pathway">
    <text evidence="4">Amino-acid biosynthesis; L-methionine biosynthesis via de novo pathway; L-methionine from L-homocysteine (MetH route): step 1/1.</text>
</comment>
<evidence type="ECO:0000256" key="10">
    <source>
        <dbReference type="ARBA" id="ARBA00022628"/>
    </source>
</evidence>
<dbReference type="Gene3D" id="3.20.20.330">
    <property type="entry name" value="Homocysteine-binding-like domain"/>
    <property type="match status" value="1"/>
</dbReference>
<feature type="binding site" evidence="19">
    <location>
        <position position="205"/>
    </location>
    <ligand>
        <name>Zn(2+)</name>
        <dbReference type="ChEBI" id="CHEBI:29105"/>
    </ligand>
</feature>
<evidence type="ECO:0000259" key="21">
    <source>
        <dbReference type="PROSITE" id="PS50972"/>
    </source>
</evidence>
<keyword evidence="25" id="KW-1185">Reference proteome</keyword>
<evidence type="ECO:0000259" key="22">
    <source>
        <dbReference type="PROSITE" id="PS51332"/>
    </source>
</evidence>
<dbReference type="InterPro" id="IPR050554">
    <property type="entry name" value="Met_Synthase/Corrinoid"/>
</dbReference>
<evidence type="ECO:0000256" key="9">
    <source>
        <dbReference type="ARBA" id="ARBA00022605"/>
    </source>
</evidence>
<keyword evidence="8 19" id="KW-0489">Methyltransferase</keyword>
<dbReference type="EC" id="2.1.1.13" evidence="6"/>